<dbReference type="Gene3D" id="4.10.410.60">
    <property type="match status" value="1"/>
</dbReference>
<evidence type="ECO:0000256" key="1">
    <source>
        <dbReference type="ARBA" id="ARBA00006598"/>
    </source>
</evidence>
<dbReference type="OrthoDB" id="162638at2759"/>
<dbReference type="HAMAP" id="MF_00514">
    <property type="entry name" value="Ribosomal_bL35"/>
    <property type="match status" value="1"/>
</dbReference>
<sequence>MFALFKGFLSSGSRNLAISNVSKVTAGTPCTQQLREMSKLKTHTGAAKRWKRVGSGLFKRKQCGKRHLNSSMTPSRRRALNKTVLSNPTQTKILKKIMPY</sequence>
<dbReference type="InterPro" id="IPR001706">
    <property type="entry name" value="Ribosomal_bL35"/>
</dbReference>
<dbReference type="AlphaFoldDB" id="A0A2T9Z228"/>
<evidence type="ECO:0000256" key="2">
    <source>
        <dbReference type="ARBA" id="ARBA00022980"/>
    </source>
</evidence>
<dbReference type="InterPro" id="IPR021137">
    <property type="entry name" value="Ribosomal_bL35-like"/>
</dbReference>
<keyword evidence="3 4" id="KW-0687">Ribonucleoprotein</keyword>
<protein>
    <recommendedName>
        <fullName evidence="4">50S ribosomal protein L35</fullName>
    </recommendedName>
</protein>
<keyword evidence="2 4" id="KW-0689">Ribosomal protein</keyword>
<proteinExistence type="inferred from homology"/>
<comment type="similarity">
    <text evidence="1 4">Belongs to the bacterial ribosomal protein bL35 family.</text>
</comment>
<dbReference type="GO" id="GO:0015934">
    <property type="term" value="C:large ribosomal subunit"/>
    <property type="evidence" value="ECO:0007669"/>
    <property type="project" value="TreeGrafter"/>
</dbReference>
<dbReference type="SUPFAM" id="SSF143034">
    <property type="entry name" value="L35p-like"/>
    <property type="match status" value="1"/>
</dbReference>
<gene>
    <name evidence="5" type="ORF">BB560_005629</name>
</gene>
<evidence type="ECO:0000313" key="6">
    <source>
        <dbReference type="Proteomes" id="UP000245609"/>
    </source>
</evidence>
<dbReference type="FunFam" id="4.10.410.60:FF:000001">
    <property type="entry name" value="50S ribosomal protein L35"/>
    <property type="match status" value="1"/>
</dbReference>
<dbReference type="PANTHER" id="PTHR33343">
    <property type="entry name" value="54S RIBOSOMAL PROTEIN BL35M"/>
    <property type="match status" value="1"/>
</dbReference>
<evidence type="ECO:0000256" key="3">
    <source>
        <dbReference type="ARBA" id="ARBA00023274"/>
    </source>
</evidence>
<dbReference type="PANTHER" id="PTHR33343:SF1">
    <property type="entry name" value="LARGE RIBOSOMAL SUBUNIT PROTEIN BL35M"/>
    <property type="match status" value="1"/>
</dbReference>
<dbReference type="GO" id="GO:0003735">
    <property type="term" value="F:structural constituent of ribosome"/>
    <property type="evidence" value="ECO:0007669"/>
    <property type="project" value="InterPro"/>
</dbReference>
<dbReference type="PRINTS" id="PR00064">
    <property type="entry name" value="RIBOSOMALL35"/>
</dbReference>
<dbReference type="InterPro" id="IPR037229">
    <property type="entry name" value="Ribosomal_bL35_sf"/>
</dbReference>
<name>A0A2T9Z228_9FUNG</name>
<dbReference type="GO" id="GO:0006412">
    <property type="term" value="P:translation"/>
    <property type="evidence" value="ECO:0007669"/>
    <property type="project" value="InterPro"/>
</dbReference>
<organism evidence="5 6">
    <name type="scientific">Smittium megazygosporum</name>
    <dbReference type="NCBI Taxonomy" id="133381"/>
    <lineage>
        <taxon>Eukaryota</taxon>
        <taxon>Fungi</taxon>
        <taxon>Fungi incertae sedis</taxon>
        <taxon>Zoopagomycota</taxon>
        <taxon>Kickxellomycotina</taxon>
        <taxon>Harpellomycetes</taxon>
        <taxon>Harpellales</taxon>
        <taxon>Legeriomycetaceae</taxon>
        <taxon>Smittium</taxon>
    </lineage>
</organism>
<dbReference type="Pfam" id="PF01632">
    <property type="entry name" value="Ribosomal_L35p"/>
    <property type="match status" value="1"/>
</dbReference>
<dbReference type="NCBIfam" id="TIGR00001">
    <property type="entry name" value="rpmI_bact"/>
    <property type="match status" value="1"/>
</dbReference>
<comment type="caution">
    <text evidence="5">The sequence shown here is derived from an EMBL/GenBank/DDBJ whole genome shotgun (WGS) entry which is preliminary data.</text>
</comment>
<reference evidence="5 6" key="1">
    <citation type="journal article" date="2018" name="MBio">
        <title>Comparative Genomics Reveals the Core Gene Toolbox for the Fungus-Insect Symbiosis.</title>
        <authorList>
            <person name="Wang Y."/>
            <person name="Stata M."/>
            <person name="Wang W."/>
            <person name="Stajich J.E."/>
            <person name="White M.M."/>
            <person name="Moncalvo J.M."/>
        </authorList>
    </citation>
    <scope>NUCLEOTIDE SEQUENCE [LARGE SCALE GENOMIC DNA]</scope>
    <source>
        <strain evidence="5 6">SC-DP-2</strain>
    </source>
</reference>
<dbReference type="STRING" id="133381.A0A2T9Z228"/>
<evidence type="ECO:0000256" key="4">
    <source>
        <dbReference type="RuleBase" id="RU000568"/>
    </source>
</evidence>
<dbReference type="EMBL" id="MBFS01002355">
    <property type="protein sequence ID" value="PVU98642.1"/>
    <property type="molecule type" value="Genomic_DNA"/>
</dbReference>
<accession>A0A2T9Z228</accession>
<evidence type="ECO:0000313" key="5">
    <source>
        <dbReference type="EMBL" id="PVU98642.1"/>
    </source>
</evidence>
<dbReference type="Proteomes" id="UP000245609">
    <property type="component" value="Unassembled WGS sequence"/>
</dbReference>
<keyword evidence="6" id="KW-1185">Reference proteome</keyword>